<dbReference type="EMBL" id="CP012801">
    <property type="protein sequence ID" value="ALJ58685.1"/>
    <property type="molecule type" value="Genomic_DNA"/>
</dbReference>
<evidence type="ECO:0000259" key="1">
    <source>
        <dbReference type="Pfam" id="PF08707"/>
    </source>
</evidence>
<sequence>MPICREPASWHTTKKRSAKFRANYELRITNPIIVNELDIIEQLTIAAEQAGANLAPTYQEYMPLAFAIANSCGEAGRSFFHRLCSLSAKYRQADADKLYNHALQSGRGGNSLGTVFHLAQLAGVRFDKKLANLQNLQPLLTPTHTYVRENDVETSVSLPCFPEYRWPLFLQQVVDCGESPAQRDILLLGALTVFGATLNRLLSFVYGRKIKFPCLQTFVIAPPASGKGALTWVRRLAEPLHDALMESYSEKMKAYRLEKVQWDMLGKEKANKPEPEQPCMKMFLIAGDNSGAGMLENLMDANGAGLICETEADTVSTAIGTDYGHWSDTLRKSFDHERLAYNRRTNHEYRECKISYLSVLLSGTPAQVKPLIPSAENGLFSRQLFYCMPPIREWVDQFCESGIDYDRMFTLWGERWKCLLDTLAAVVSGINLKLTEEQKEEFNVHFSRIFGRAGAAHGDPMKSAVARIAINICRIIGIVALMRSLEALLMATDGIGRTAAEKPADDLVKALKSCPGLLPSPHIPHENVQDGVVPQFDLTVNSDDFHAVLSLTEPLYLHSCHILSFLPAGDSMQQKTSQEAFLDLLPLNFTRSQALQAGERYGIPANTLDSLLKRMLNKGQLVKSGRGEYRFK</sequence>
<gene>
    <name evidence="2" type="ORF">BcellWH2_01424</name>
</gene>
<dbReference type="InterPro" id="IPR014819">
    <property type="entry name" value="PriCT_2"/>
</dbReference>
<evidence type="ECO:0000313" key="3">
    <source>
        <dbReference type="Proteomes" id="UP000061809"/>
    </source>
</evidence>
<protein>
    <recommendedName>
        <fullName evidence="1">Primase C-terminal 2 domain-containing protein</fullName>
    </recommendedName>
</protein>
<dbReference type="KEGG" id="bcel:BcellWH2_01424"/>
<proteinExistence type="predicted"/>
<dbReference type="InterPro" id="IPR025048">
    <property type="entry name" value="DUF3987"/>
</dbReference>
<evidence type="ECO:0000313" key="2">
    <source>
        <dbReference type="EMBL" id="ALJ58685.1"/>
    </source>
</evidence>
<accession>A0A0P0GFB9</accession>
<dbReference type="AlphaFoldDB" id="A0A0P0GFB9"/>
<reference evidence="2 3" key="1">
    <citation type="journal article" date="2015" name="Science">
        <title>Genetic determinants of in vivo fitness and diet responsiveness in multiple human gut Bacteroides.</title>
        <authorList>
            <person name="Wu M."/>
            <person name="McNulty N.P."/>
            <person name="Rodionov D.A."/>
            <person name="Khoroshkin M.S."/>
            <person name="Griffin N.W."/>
            <person name="Cheng J."/>
            <person name="Latreille P."/>
            <person name="Kerstetter R.A."/>
            <person name="Terrapon N."/>
            <person name="Henrissat B."/>
            <person name="Osterman A.L."/>
            <person name="Gordon J.I."/>
        </authorList>
    </citation>
    <scope>NUCLEOTIDE SEQUENCE [LARGE SCALE GENOMIC DNA]</scope>
    <source>
        <strain evidence="2 3">WH2</strain>
    </source>
</reference>
<name>A0A0P0GFB9_9BACE</name>
<organism evidence="2 3">
    <name type="scientific">Bacteroides cellulosilyticus</name>
    <dbReference type="NCBI Taxonomy" id="246787"/>
    <lineage>
        <taxon>Bacteria</taxon>
        <taxon>Pseudomonadati</taxon>
        <taxon>Bacteroidota</taxon>
        <taxon>Bacteroidia</taxon>
        <taxon>Bacteroidales</taxon>
        <taxon>Bacteroidaceae</taxon>
        <taxon>Bacteroides</taxon>
    </lineage>
</organism>
<feature type="domain" description="Primase C-terminal 2" evidence="1">
    <location>
        <begin position="49"/>
        <end position="119"/>
    </location>
</feature>
<dbReference type="GO" id="GO:0016817">
    <property type="term" value="F:hydrolase activity, acting on acid anhydrides"/>
    <property type="evidence" value="ECO:0007669"/>
    <property type="project" value="InterPro"/>
</dbReference>
<dbReference type="Pfam" id="PF08707">
    <property type="entry name" value="PriCT_2"/>
    <property type="match status" value="1"/>
</dbReference>
<dbReference type="Proteomes" id="UP000061809">
    <property type="component" value="Chromosome"/>
</dbReference>
<dbReference type="PATRIC" id="fig|246787.4.peg.1467"/>
<dbReference type="Pfam" id="PF13148">
    <property type="entry name" value="DUF3987"/>
    <property type="match status" value="1"/>
</dbReference>